<evidence type="ECO:0000313" key="5">
    <source>
        <dbReference type="EMBL" id="WRO21568.1"/>
    </source>
</evidence>
<keyword evidence="1" id="KW-0813">Transport</keyword>
<dbReference type="Pfam" id="PF12399">
    <property type="entry name" value="BCA_ABC_TP_C"/>
    <property type="match status" value="1"/>
</dbReference>
<dbReference type="Gene3D" id="3.40.50.300">
    <property type="entry name" value="P-loop containing nucleotide triphosphate hydrolases"/>
    <property type="match status" value="1"/>
</dbReference>
<name>A0AAU0UQW1_9FIRM</name>
<dbReference type="SUPFAM" id="SSF52540">
    <property type="entry name" value="P-loop containing nucleoside triphosphate hydrolases"/>
    <property type="match status" value="1"/>
</dbReference>
<evidence type="ECO:0000259" key="4">
    <source>
        <dbReference type="PROSITE" id="PS50893"/>
    </source>
</evidence>
<gene>
    <name evidence="5" type="ORF">MFMK1_001378</name>
</gene>
<dbReference type="AlphaFoldDB" id="A0AAU0UQW1"/>
<dbReference type="GO" id="GO:1903805">
    <property type="term" value="P:L-valine import across plasma membrane"/>
    <property type="evidence" value="ECO:0007669"/>
    <property type="project" value="TreeGrafter"/>
</dbReference>
<proteinExistence type="predicted"/>
<dbReference type="GO" id="GO:0042941">
    <property type="term" value="P:D-alanine transmembrane transport"/>
    <property type="evidence" value="ECO:0007669"/>
    <property type="project" value="TreeGrafter"/>
</dbReference>
<dbReference type="FunFam" id="3.40.50.300:FF:000421">
    <property type="entry name" value="Branched-chain amino acid ABC transporter ATP-binding protein"/>
    <property type="match status" value="1"/>
</dbReference>
<feature type="domain" description="ABC transporter" evidence="4">
    <location>
        <begin position="3"/>
        <end position="250"/>
    </location>
</feature>
<keyword evidence="6" id="KW-1185">Reference proteome</keyword>
<evidence type="ECO:0000313" key="6">
    <source>
        <dbReference type="Proteomes" id="UP001329915"/>
    </source>
</evidence>
<reference evidence="5 6" key="1">
    <citation type="submission" date="2023-04" db="EMBL/GenBank/DDBJ databases">
        <authorList>
            <person name="Hsu D."/>
        </authorList>
    </citation>
    <scope>NUCLEOTIDE SEQUENCE [LARGE SCALE GENOMIC DNA]</scope>
    <source>
        <strain evidence="5 6">MK1</strain>
    </source>
</reference>
<dbReference type="CDD" id="cd03219">
    <property type="entry name" value="ABC_Mj1267_LivG_branched"/>
    <property type="match status" value="1"/>
</dbReference>
<dbReference type="EMBL" id="CP121694">
    <property type="protein sequence ID" value="WRO21568.1"/>
    <property type="molecule type" value="Genomic_DNA"/>
</dbReference>
<dbReference type="GO" id="GO:0015188">
    <property type="term" value="F:L-isoleucine transmembrane transporter activity"/>
    <property type="evidence" value="ECO:0007669"/>
    <property type="project" value="TreeGrafter"/>
</dbReference>
<dbReference type="GO" id="GO:0005524">
    <property type="term" value="F:ATP binding"/>
    <property type="evidence" value="ECO:0007669"/>
    <property type="project" value="UniProtKB-KW"/>
</dbReference>
<dbReference type="GO" id="GO:0005304">
    <property type="term" value="F:L-valine transmembrane transporter activity"/>
    <property type="evidence" value="ECO:0007669"/>
    <property type="project" value="TreeGrafter"/>
</dbReference>
<dbReference type="PROSITE" id="PS50893">
    <property type="entry name" value="ABC_TRANSPORTER_2"/>
    <property type="match status" value="1"/>
</dbReference>
<dbReference type="Pfam" id="PF00005">
    <property type="entry name" value="ABC_tran"/>
    <property type="match status" value="1"/>
</dbReference>
<dbReference type="SMART" id="SM00382">
    <property type="entry name" value="AAA"/>
    <property type="match status" value="1"/>
</dbReference>
<dbReference type="PANTHER" id="PTHR45772">
    <property type="entry name" value="CONSERVED COMPONENT OF ABC TRANSPORTER FOR NATURAL AMINO ACIDS-RELATED"/>
    <property type="match status" value="1"/>
</dbReference>
<evidence type="ECO:0000256" key="3">
    <source>
        <dbReference type="ARBA" id="ARBA00022840"/>
    </source>
</evidence>
<dbReference type="Proteomes" id="UP001329915">
    <property type="component" value="Chromosome"/>
</dbReference>
<dbReference type="KEGG" id="dbc:MFMK1_001378"/>
<evidence type="ECO:0000256" key="1">
    <source>
        <dbReference type="ARBA" id="ARBA00022448"/>
    </source>
</evidence>
<dbReference type="GO" id="GO:0015808">
    <property type="term" value="P:L-alanine transport"/>
    <property type="evidence" value="ECO:0007669"/>
    <property type="project" value="TreeGrafter"/>
</dbReference>
<protein>
    <submittedName>
        <fullName evidence="5">ABC transporter ATP-binding protein</fullName>
    </submittedName>
</protein>
<keyword evidence="2" id="KW-0547">Nucleotide-binding</keyword>
<dbReference type="GO" id="GO:0005886">
    <property type="term" value="C:plasma membrane"/>
    <property type="evidence" value="ECO:0007669"/>
    <property type="project" value="TreeGrafter"/>
</dbReference>
<accession>A0AAU0UQW1</accession>
<organism evidence="5 6">
    <name type="scientific">Metallumcola ferriviriculae</name>
    <dbReference type="NCBI Taxonomy" id="3039180"/>
    <lineage>
        <taxon>Bacteria</taxon>
        <taxon>Bacillati</taxon>
        <taxon>Bacillota</taxon>
        <taxon>Clostridia</taxon>
        <taxon>Neomoorellales</taxon>
        <taxon>Desulfitibacteraceae</taxon>
        <taxon>Metallumcola</taxon>
    </lineage>
</organism>
<dbReference type="GO" id="GO:0015192">
    <property type="term" value="F:L-phenylalanine transmembrane transporter activity"/>
    <property type="evidence" value="ECO:0007669"/>
    <property type="project" value="TreeGrafter"/>
</dbReference>
<dbReference type="PANTHER" id="PTHR45772:SF7">
    <property type="entry name" value="AMINO ACID ABC TRANSPORTER ATP-BINDING PROTEIN"/>
    <property type="match status" value="1"/>
</dbReference>
<dbReference type="InterPro" id="IPR051120">
    <property type="entry name" value="ABC_AA/LPS_Transport"/>
</dbReference>
<dbReference type="GO" id="GO:0016887">
    <property type="term" value="F:ATP hydrolysis activity"/>
    <property type="evidence" value="ECO:0007669"/>
    <property type="project" value="InterPro"/>
</dbReference>
<dbReference type="InterPro" id="IPR027417">
    <property type="entry name" value="P-loop_NTPase"/>
</dbReference>
<sequence length="256" mass="27650">MLLTLKAVSKNFGGLAAVQSLDLELNQGEILGLIGPNGAGKTTVFNLISGLMPVSGGNILLDDVSLSTKKSSEITRLGIARTFQNIRLFGHLTSQQNAMVSQFCRTKSGIWSAFLGLKGFREEEKEIKRRADQLLEFVGLGDLGDTHASSLPYGSQRRLEIARALATQPKVLLLDEPAAGMNEVETKALLKLIFSIKDTGVSIIIIEHDMNLVMNLCDRVAVLNFGGKIADGIPAEVQKSPEVIQAYLGKEDDDIA</sequence>
<evidence type="ECO:0000256" key="2">
    <source>
        <dbReference type="ARBA" id="ARBA00022741"/>
    </source>
</evidence>
<dbReference type="InterPro" id="IPR003593">
    <property type="entry name" value="AAA+_ATPase"/>
</dbReference>
<dbReference type="GO" id="GO:1903806">
    <property type="term" value="P:L-isoleucine import across plasma membrane"/>
    <property type="evidence" value="ECO:0007669"/>
    <property type="project" value="TreeGrafter"/>
</dbReference>
<keyword evidence="3 5" id="KW-0067">ATP-binding</keyword>
<dbReference type="InterPro" id="IPR032823">
    <property type="entry name" value="BCA_ABC_TP_C"/>
</dbReference>
<dbReference type="RefSeq" id="WP_366924404.1">
    <property type="nucleotide sequence ID" value="NZ_CP121694.1"/>
</dbReference>
<dbReference type="InterPro" id="IPR003439">
    <property type="entry name" value="ABC_transporter-like_ATP-bd"/>
</dbReference>